<proteinExistence type="predicted"/>
<reference evidence="1" key="1">
    <citation type="journal article" date="2015" name="Nature">
        <title>Complex archaea that bridge the gap between prokaryotes and eukaryotes.</title>
        <authorList>
            <person name="Spang A."/>
            <person name="Saw J.H."/>
            <person name="Jorgensen S.L."/>
            <person name="Zaremba-Niedzwiedzka K."/>
            <person name="Martijn J."/>
            <person name="Lind A.E."/>
            <person name="van Eijk R."/>
            <person name="Schleper C."/>
            <person name="Guy L."/>
            <person name="Ettema T.J."/>
        </authorList>
    </citation>
    <scope>NUCLEOTIDE SEQUENCE</scope>
</reference>
<protein>
    <submittedName>
        <fullName evidence="1">Uncharacterized protein</fullName>
    </submittedName>
</protein>
<organism evidence="1">
    <name type="scientific">marine sediment metagenome</name>
    <dbReference type="NCBI Taxonomy" id="412755"/>
    <lineage>
        <taxon>unclassified sequences</taxon>
        <taxon>metagenomes</taxon>
        <taxon>ecological metagenomes</taxon>
    </lineage>
</organism>
<gene>
    <name evidence="1" type="ORF">LCGC14_1081280</name>
</gene>
<name>A0A0F9MF89_9ZZZZ</name>
<sequence length="110" mass="13212">MKPAGRERDKQIAKLKGICYHEWKAVDDYYPNGVRSGFHWKCKYCRKEKYKKSIEIQKSWSTSWNDAKELWDELPKKEKVNLLIRMAIRLANDNKFDFPDSASEAWIKRK</sequence>
<dbReference type="EMBL" id="LAZR01004734">
    <property type="protein sequence ID" value="KKN06050.1"/>
    <property type="molecule type" value="Genomic_DNA"/>
</dbReference>
<dbReference type="AlphaFoldDB" id="A0A0F9MF89"/>
<comment type="caution">
    <text evidence="1">The sequence shown here is derived from an EMBL/GenBank/DDBJ whole genome shotgun (WGS) entry which is preliminary data.</text>
</comment>
<evidence type="ECO:0000313" key="1">
    <source>
        <dbReference type="EMBL" id="KKN06050.1"/>
    </source>
</evidence>
<accession>A0A0F9MF89</accession>